<dbReference type="CDD" id="cd12797">
    <property type="entry name" value="M23_peptidase"/>
    <property type="match status" value="1"/>
</dbReference>
<dbReference type="PANTHER" id="PTHR21666">
    <property type="entry name" value="PEPTIDASE-RELATED"/>
    <property type="match status" value="1"/>
</dbReference>
<evidence type="ECO:0000313" key="3">
    <source>
        <dbReference type="EMBL" id="MBC5713695.1"/>
    </source>
</evidence>
<keyword evidence="1" id="KW-0472">Membrane</keyword>
<dbReference type="SUPFAM" id="SSF51261">
    <property type="entry name" value="Duplicated hybrid motif"/>
    <property type="match status" value="1"/>
</dbReference>
<dbReference type="InterPro" id="IPR050570">
    <property type="entry name" value="Cell_wall_metabolism_enzyme"/>
</dbReference>
<comment type="caution">
    <text evidence="3">The sequence shown here is derived from an EMBL/GenBank/DDBJ whole genome shotgun (WGS) entry which is preliminary data.</text>
</comment>
<feature type="domain" description="M23ase beta-sheet core" evidence="2">
    <location>
        <begin position="92"/>
        <end position="196"/>
    </location>
</feature>
<keyword evidence="4" id="KW-1185">Reference proteome</keyword>
<dbReference type="AlphaFoldDB" id="A0A923RTB9"/>
<dbReference type="PANTHER" id="PTHR21666:SF270">
    <property type="entry name" value="MUREIN HYDROLASE ACTIVATOR ENVC"/>
    <property type="match status" value="1"/>
</dbReference>
<proteinExistence type="predicted"/>
<protein>
    <submittedName>
        <fullName evidence="3">M23 family metallopeptidase</fullName>
    </submittedName>
</protein>
<organism evidence="3 4">
    <name type="scientific">Roseburia zhanii</name>
    <dbReference type="NCBI Taxonomy" id="2763064"/>
    <lineage>
        <taxon>Bacteria</taxon>
        <taxon>Bacillati</taxon>
        <taxon>Bacillota</taxon>
        <taxon>Clostridia</taxon>
        <taxon>Lachnospirales</taxon>
        <taxon>Lachnospiraceae</taxon>
        <taxon>Roseburia</taxon>
    </lineage>
</organism>
<keyword evidence="1" id="KW-1133">Transmembrane helix</keyword>
<keyword evidence="1" id="KW-0812">Transmembrane</keyword>
<sequence length="223" mass="25711">MYRRIFAEYEIVFVVRYKYVICIVCFFTLIVFDAWLSEELWHSAQPDSRNVLDAVWEDIVYFPIPESSFDKKGYSVSYTDSFMQSRSYGGERFHEGCDIMAGINERGHYPVVSVSDGCVEKMGWLKLGGYRVGIRSPNGVYFYYAHLSDYAPELICGMEVKAGDLLGFMGDTGYSEVEGTTGQFPVHLHFGIYLNEADGEEKSYDPYPFLQELEGHKLEFYYE</sequence>
<dbReference type="EMBL" id="JACOPH010000003">
    <property type="protein sequence ID" value="MBC5713695.1"/>
    <property type="molecule type" value="Genomic_DNA"/>
</dbReference>
<dbReference type="Gene3D" id="2.70.70.10">
    <property type="entry name" value="Glucose Permease (Domain IIA)"/>
    <property type="match status" value="1"/>
</dbReference>
<evidence type="ECO:0000259" key="2">
    <source>
        <dbReference type="Pfam" id="PF01551"/>
    </source>
</evidence>
<dbReference type="GO" id="GO:0004222">
    <property type="term" value="F:metalloendopeptidase activity"/>
    <property type="evidence" value="ECO:0007669"/>
    <property type="project" value="TreeGrafter"/>
</dbReference>
<gene>
    <name evidence="3" type="ORF">H8S17_05620</name>
</gene>
<dbReference type="InterPro" id="IPR016047">
    <property type="entry name" value="M23ase_b-sheet_dom"/>
</dbReference>
<feature type="transmembrane region" description="Helical" evidence="1">
    <location>
        <begin position="17"/>
        <end position="36"/>
    </location>
</feature>
<name>A0A923RTB9_9FIRM</name>
<evidence type="ECO:0000313" key="4">
    <source>
        <dbReference type="Proteomes" id="UP000606720"/>
    </source>
</evidence>
<evidence type="ECO:0000256" key="1">
    <source>
        <dbReference type="SAM" id="Phobius"/>
    </source>
</evidence>
<reference evidence="3" key="1">
    <citation type="submission" date="2020-08" db="EMBL/GenBank/DDBJ databases">
        <title>Genome public.</title>
        <authorList>
            <person name="Liu C."/>
            <person name="Sun Q."/>
        </authorList>
    </citation>
    <scope>NUCLEOTIDE SEQUENCE</scope>
    <source>
        <strain evidence="3">BX1005</strain>
    </source>
</reference>
<accession>A0A923RTB9</accession>
<dbReference type="InterPro" id="IPR011055">
    <property type="entry name" value="Dup_hybrid_motif"/>
</dbReference>
<dbReference type="Proteomes" id="UP000606720">
    <property type="component" value="Unassembled WGS sequence"/>
</dbReference>
<dbReference type="Pfam" id="PF01551">
    <property type="entry name" value="Peptidase_M23"/>
    <property type="match status" value="1"/>
</dbReference>